<organism evidence="1 2">
    <name type="scientific">Borreliella chilensis</name>
    <dbReference type="NCBI Taxonomy" id="1245910"/>
    <lineage>
        <taxon>Bacteria</taxon>
        <taxon>Pseudomonadati</taxon>
        <taxon>Spirochaetota</taxon>
        <taxon>Spirochaetia</taxon>
        <taxon>Spirochaetales</taxon>
        <taxon>Borreliaceae</taxon>
        <taxon>Borreliella</taxon>
    </lineage>
</organism>
<sequence>MHLKTKFYKKIYILLTILKIFKKYLLFSYLTLLTLSCSTISFDGISELKKDSKYIKLIQKDNKISLRHYFTISSNWDLRYKEPLFLKVGNDIIALFLFNRYKLVNSKYLQTFFSVGKDISLKAYLKLIKARKFVITNSSEKVIKTIVFSNLPDSENIFFQNNMLNNIK</sequence>
<evidence type="ECO:0000313" key="1">
    <source>
        <dbReference type="EMBL" id="AJA90667.1"/>
    </source>
</evidence>
<dbReference type="Proteomes" id="UP000030940">
    <property type="component" value="Plasmid cp26"/>
</dbReference>
<keyword evidence="2" id="KW-1185">Reference proteome</keyword>
<proteinExistence type="predicted"/>
<protein>
    <submittedName>
        <fullName evidence="1">Uncharacterized protein</fullName>
    </submittedName>
</protein>
<name>A0A0A7V386_9SPIR</name>
<dbReference type="HOGENOM" id="CLU_1709720_0_0_12"/>
<accession>A0A0A7V386</accession>
<dbReference type="KEGG" id="bchi:OY14_04265"/>
<gene>
    <name evidence="1" type="ORF">OY14_04265</name>
</gene>
<evidence type="ECO:0000313" key="2">
    <source>
        <dbReference type="Proteomes" id="UP000030940"/>
    </source>
</evidence>
<dbReference type="AlphaFoldDB" id="A0A0A7V386"/>
<geneLocation type="plasmid" evidence="1 2">
    <name>cp26</name>
</geneLocation>
<reference evidence="1 2" key="1">
    <citation type="journal article" date="2015" name="Genome Announc.">
        <title>Genome Sequence of Borrelia chilensis VA1, a South American Member of the Lyme Borreliosis Group.</title>
        <authorList>
            <person name="Huang W."/>
            <person name="Ojaimi C."/>
            <person name="Fallon J.T."/>
            <person name="Travisany D."/>
            <person name="Maass A."/>
            <person name="Ivanova L."/>
            <person name="Tomova A."/>
            <person name="Gonzalez-Acuna D."/>
            <person name="Godfrey H.P."/>
            <person name="Cabello F.C."/>
        </authorList>
    </citation>
    <scope>NUCLEOTIDE SEQUENCE [LARGE SCALE GENOMIC DNA]</scope>
    <source>
        <strain evidence="1 2">VA1</strain>
        <plasmid evidence="1">cp26</plasmid>
    </source>
</reference>
<dbReference type="EMBL" id="CP009911">
    <property type="protein sequence ID" value="AJA90667.1"/>
    <property type="molecule type" value="Genomic_DNA"/>
</dbReference>
<keyword evidence="1" id="KW-0614">Plasmid</keyword>